<dbReference type="EMBL" id="PETL01000148">
    <property type="protein sequence ID" value="PIV64273.1"/>
    <property type="molecule type" value="Genomic_DNA"/>
</dbReference>
<keyword evidence="3" id="KW-0690">Ribosome biogenesis</keyword>
<dbReference type="GO" id="GO:0043022">
    <property type="term" value="F:ribosome binding"/>
    <property type="evidence" value="ECO:0007669"/>
    <property type="project" value="UniProtKB-UniRule"/>
</dbReference>
<dbReference type="FunFam" id="2.40.50.250:FF:000001">
    <property type="entry name" value="GTP-binding protein TypA"/>
    <property type="match status" value="1"/>
</dbReference>
<dbReference type="AlphaFoldDB" id="A0A2M7E971"/>
<dbReference type="EC" id="3.6.5.-" evidence="3"/>
<comment type="similarity">
    <text evidence="3">Belongs to the TRAFAC class translation factor GTPase superfamily. Classic translation factor GTPase family. BipA subfamily.</text>
</comment>
<dbReference type="GO" id="GO:0009409">
    <property type="term" value="P:response to cold"/>
    <property type="evidence" value="ECO:0007669"/>
    <property type="project" value="UniProtKB-ARBA"/>
</dbReference>
<evidence type="ECO:0000256" key="3">
    <source>
        <dbReference type="HAMAP-Rule" id="MF_00849"/>
    </source>
</evidence>
<dbReference type="FunFam" id="3.40.50.300:FF:000055">
    <property type="entry name" value="GTP-binding protein TypA"/>
    <property type="match status" value="1"/>
</dbReference>
<dbReference type="InterPro" id="IPR047041">
    <property type="entry name" value="BipA_GTP-bd_dom"/>
</dbReference>
<dbReference type="NCBIfam" id="TIGR00231">
    <property type="entry name" value="small_GTP"/>
    <property type="match status" value="1"/>
</dbReference>
<dbReference type="InterPro" id="IPR005225">
    <property type="entry name" value="Small_GTP-bd"/>
</dbReference>
<dbReference type="GO" id="GO:1990904">
    <property type="term" value="C:ribonucleoprotein complex"/>
    <property type="evidence" value="ECO:0007669"/>
    <property type="project" value="TreeGrafter"/>
</dbReference>
<keyword evidence="3" id="KW-0699">rRNA-binding</keyword>
<dbReference type="Pfam" id="PF00009">
    <property type="entry name" value="GTP_EFTU"/>
    <property type="match status" value="1"/>
</dbReference>
<dbReference type="FunFam" id="3.30.70.240:FF:000002">
    <property type="entry name" value="GTP-binding protein TypA"/>
    <property type="match status" value="1"/>
</dbReference>
<dbReference type="PROSITE" id="PS00301">
    <property type="entry name" value="G_TR_1"/>
    <property type="match status" value="1"/>
</dbReference>
<dbReference type="CDD" id="cd01891">
    <property type="entry name" value="TypA_BipA"/>
    <property type="match status" value="1"/>
</dbReference>
<evidence type="ECO:0000313" key="6">
    <source>
        <dbReference type="Proteomes" id="UP000228886"/>
    </source>
</evidence>
<dbReference type="GO" id="GO:0000049">
    <property type="term" value="F:tRNA binding"/>
    <property type="evidence" value="ECO:0007669"/>
    <property type="project" value="UniProtKB-KW"/>
</dbReference>
<dbReference type="InterPro" id="IPR042116">
    <property type="entry name" value="TypA/BipA_C"/>
</dbReference>
<dbReference type="Proteomes" id="UP000228886">
    <property type="component" value="Unassembled WGS sequence"/>
</dbReference>
<dbReference type="PANTHER" id="PTHR42908">
    <property type="entry name" value="TRANSLATION ELONGATION FACTOR-RELATED"/>
    <property type="match status" value="1"/>
</dbReference>
<dbReference type="Gene3D" id="2.40.50.250">
    <property type="entry name" value="bipa protein"/>
    <property type="match status" value="1"/>
</dbReference>
<dbReference type="Pfam" id="PF03144">
    <property type="entry name" value="GTP_EFTU_D2"/>
    <property type="match status" value="1"/>
</dbReference>
<dbReference type="GO" id="GO:0003924">
    <property type="term" value="F:GTPase activity"/>
    <property type="evidence" value="ECO:0007669"/>
    <property type="project" value="UniProtKB-UniRule"/>
</dbReference>
<dbReference type="FunFam" id="2.40.30.10:FF:000016">
    <property type="entry name" value="GTP-binding protein TypA"/>
    <property type="match status" value="1"/>
</dbReference>
<evidence type="ECO:0000256" key="2">
    <source>
        <dbReference type="ARBA" id="ARBA00048548"/>
    </source>
</evidence>
<reference evidence="6" key="1">
    <citation type="submission" date="2017-09" db="EMBL/GenBank/DDBJ databases">
        <title>Depth-based differentiation of microbial function through sediment-hosted aquifers and enrichment of novel symbionts in the deep terrestrial subsurface.</title>
        <authorList>
            <person name="Probst A.J."/>
            <person name="Ladd B."/>
            <person name="Jarett J.K."/>
            <person name="Geller-Mcgrath D.E."/>
            <person name="Sieber C.M.K."/>
            <person name="Emerson J.B."/>
            <person name="Anantharaman K."/>
            <person name="Thomas B.C."/>
            <person name="Malmstrom R."/>
            <person name="Stieglmeier M."/>
            <person name="Klingl A."/>
            <person name="Woyke T."/>
            <person name="Ryan C.M."/>
            <person name="Banfield J.F."/>
        </authorList>
    </citation>
    <scope>NUCLEOTIDE SEQUENCE [LARGE SCALE GENOMIC DNA]</scope>
</reference>
<dbReference type="InterPro" id="IPR048876">
    <property type="entry name" value="BipA_C"/>
</dbReference>
<comment type="function">
    <text evidence="3">A 50S ribosomal subunit assembly protein with GTPase activity, required for 50S subunit assembly at low temperatures, may also play a role in translation. Binds GTP and analogs. Binds the 70S ribosome between the 30S and 50S subunits, in a similar position as ribosome-bound EF-G; it contacts a number of ribosomal proteins, both rRNAs and the A-site tRNA.</text>
</comment>
<organism evidence="5 6">
    <name type="scientific">bacterium (Candidatus Ratteibacteria) CG01_land_8_20_14_3_00_40_19</name>
    <dbReference type="NCBI Taxonomy" id="2014290"/>
    <lineage>
        <taxon>Bacteria</taxon>
        <taxon>Candidatus Ratteibacteria</taxon>
    </lineage>
</organism>
<dbReference type="InterPro" id="IPR004161">
    <property type="entry name" value="EFTu-like_2"/>
</dbReference>
<comment type="subunit">
    <text evidence="3">Monomer.</text>
</comment>
<dbReference type="GO" id="GO:0000027">
    <property type="term" value="P:ribosomal large subunit assembly"/>
    <property type="evidence" value="ECO:0007669"/>
    <property type="project" value="UniProtKB-UniRule"/>
</dbReference>
<dbReference type="CDD" id="cd03710">
    <property type="entry name" value="BipA_TypA_C"/>
    <property type="match status" value="1"/>
</dbReference>
<dbReference type="InterPro" id="IPR000640">
    <property type="entry name" value="EFG_V-like"/>
</dbReference>
<dbReference type="InterPro" id="IPR027417">
    <property type="entry name" value="P-loop_NTPase"/>
</dbReference>
<dbReference type="Gene3D" id="3.30.70.240">
    <property type="match status" value="1"/>
</dbReference>
<dbReference type="PANTHER" id="PTHR42908:SF8">
    <property type="entry name" value="TR-TYPE G DOMAIN-CONTAINING PROTEIN"/>
    <property type="match status" value="1"/>
</dbReference>
<comment type="subcellular location">
    <subcellularLocation>
        <location evidence="3">Cytoplasm</location>
    </subcellularLocation>
    <text evidence="3">Binds to ribosomes.</text>
</comment>
<dbReference type="GO" id="GO:0019843">
    <property type="term" value="F:rRNA binding"/>
    <property type="evidence" value="ECO:0007669"/>
    <property type="project" value="UniProtKB-KW"/>
</dbReference>
<comment type="caution">
    <text evidence="5">The sequence shown here is derived from an EMBL/GenBank/DDBJ whole genome shotgun (WGS) entry which is preliminary data.</text>
</comment>
<sequence>MPNQRRRKDVRNLAIIAHVDHGKTTLVDALLKYTGAYVFKEGESVIMDSNPLEKERGITILSKNASFQYKGVQCNIVDTPGHADFGSEVERILKMVDGVLLLVDAVEGPMPQTKFVLKKSLELHLKPILVINKIDRPNSRANEVADMTFDLFCELNASDEQLDFPIVYTSGKYGYAILDLDEPRESMKPLLETILHRVLPPVSDPDMPFQMLVTMLDYDSYVGRIATGRIFHGSIRFGDPVALVKRDGTVSRGKSTKIMKYYGLKRVEVREATAGDIISIAGIEDMKVGDTLAGVNEPKGLPTVKIDEPTMSMNFSHSTSPLAGRDGGRFLTSFQLRERLAHEAMINVGIKVEEIDNGERFKVSGRGELHLAILIETMRREGYEMEVSRPQVILKKMGEQILEPVEEVVIEIDREYQGVVMQALGARKAKMRNLKTISPGTIHMDFVAASRALIGFRSDFLMMTRGNGIMYQNFLEYQTYQGEMPTRQRGVLIAHAEGNAVAYALYNLQPRGEIFVNPEDKLYEGMIIGVNNKGNDLVVNALRGKELTNMRAAGSDDAIHLTPPREITLEFAFKFIADDELIEITPQKIRLRKLYLKEAERKRVNRVQRRNEKS</sequence>
<dbReference type="CDD" id="cd03691">
    <property type="entry name" value="BipA_TypA_II"/>
    <property type="match status" value="1"/>
</dbReference>
<dbReference type="InterPro" id="IPR035647">
    <property type="entry name" value="EFG_III/V"/>
</dbReference>
<dbReference type="Pfam" id="PF21018">
    <property type="entry name" value="BipA_C"/>
    <property type="match status" value="1"/>
</dbReference>
<dbReference type="FunFam" id="3.30.70.870:FF:000003">
    <property type="entry name" value="GTP-binding protein TypA"/>
    <property type="match status" value="1"/>
</dbReference>
<dbReference type="PRINTS" id="PR00315">
    <property type="entry name" value="ELONGATNFCT"/>
</dbReference>
<feature type="binding site" evidence="3">
    <location>
        <begin position="132"/>
        <end position="135"/>
    </location>
    <ligand>
        <name>GTP</name>
        <dbReference type="ChEBI" id="CHEBI:37565"/>
    </ligand>
</feature>
<dbReference type="InterPro" id="IPR031157">
    <property type="entry name" value="G_TR_CS"/>
</dbReference>
<dbReference type="GO" id="GO:0005525">
    <property type="term" value="F:GTP binding"/>
    <property type="evidence" value="ECO:0007669"/>
    <property type="project" value="UniProtKB-UniRule"/>
</dbReference>
<keyword evidence="3" id="KW-0694">RNA-binding</keyword>
<dbReference type="SUPFAM" id="SSF54980">
    <property type="entry name" value="EF-G C-terminal domain-like"/>
    <property type="match status" value="2"/>
</dbReference>
<proteinExistence type="inferred from homology"/>
<protein>
    <recommendedName>
        <fullName evidence="3">Large ribosomal subunit assembly factor BipA</fullName>
        <ecNumber evidence="3">3.6.5.-</ecNumber>
    </recommendedName>
    <alternativeName>
        <fullName evidence="3">GTP-binding protein BipA</fullName>
    </alternativeName>
</protein>
<dbReference type="Gene3D" id="3.40.50.300">
    <property type="entry name" value="P-loop containing nucleotide triphosphate hydrolases"/>
    <property type="match status" value="1"/>
</dbReference>
<keyword evidence="3" id="KW-0547">Nucleotide-binding</keyword>
<dbReference type="Gene3D" id="2.40.30.10">
    <property type="entry name" value="Translation factors"/>
    <property type="match status" value="1"/>
</dbReference>
<keyword evidence="3" id="KW-0378">Hydrolase</keyword>
<evidence type="ECO:0000259" key="4">
    <source>
        <dbReference type="PROSITE" id="PS51722"/>
    </source>
</evidence>
<dbReference type="InterPro" id="IPR000795">
    <property type="entry name" value="T_Tr_GTP-bd_dom"/>
</dbReference>
<dbReference type="InterPro" id="IPR006298">
    <property type="entry name" value="BipA"/>
</dbReference>
<dbReference type="Pfam" id="PF00679">
    <property type="entry name" value="EFG_C"/>
    <property type="match status" value="1"/>
</dbReference>
<keyword evidence="1 3" id="KW-0342">GTP-binding</keyword>
<dbReference type="InterPro" id="IPR047042">
    <property type="entry name" value="BipA_II"/>
</dbReference>
<name>A0A2M7E971_9BACT</name>
<dbReference type="HAMAP" id="MF_00849">
    <property type="entry name" value="BipA"/>
    <property type="match status" value="1"/>
</dbReference>
<dbReference type="NCBIfam" id="TIGR01394">
    <property type="entry name" value="TypA_BipA"/>
    <property type="match status" value="1"/>
</dbReference>
<dbReference type="SUPFAM" id="SSF52540">
    <property type="entry name" value="P-loop containing nucleoside triphosphate hydrolases"/>
    <property type="match status" value="1"/>
</dbReference>
<feature type="domain" description="Tr-type G" evidence="4">
    <location>
        <begin position="8"/>
        <end position="202"/>
    </location>
</feature>
<dbReference type="SUPFAM" id="SSF50447">
    <property type="entry name" value="Translation proteins"/>
    <property type="match status" value="1"/>
</dbReference>
<dbReference type="GO" id="GO:0005829">
    <property type="term" value="C:cytosol"/>
    <property type="evidence" value="ECO:0007669"/>
    <property type="project" value="TreeGrafter"/>
</dbReference>
<dbReference type="Gene3D" id="3.30.70.870">
    <property type="entry name" value="Elongation Factor G (Translational Gtpase), domain 3"/>
    <property type="match status" value="1"/>
</dbReference>
<evidence type="ECO:0000256" key="1">
    <source>
        <dbReference type="ARBA" id="ARBA00023134"/>
    </source>
</evidence>
<dbReference type="PROSITE" id="PS51722">
    <property type="entry name" value="G_TR_2"/>
    <property type="match status" value="1"/>
</dbReference>
<keyword evidence="3" id="KW-0820">tRNA-binding</keyword>
<keyword evidence="3" id="KW-0963">Cytoplasm</keyword>
<gene>
    <name evidence="5" type="primary">typA</name>
    <name evidence="3" type="synonym">bipA</name>
    <name evidence="5" type="ORF">COS11_03020</name>
</gene>
<evidence type="ECO:0000313" key="5">
    <source>
        <dbReference type="EMBL" id="PIV64273.1"/>
    </source>
</evidence>
<dbReference type="InterPro" id="IPR009000">
    <property type="entry name" value="Transl_B-barrel_sf"/>
</dbReference>
<dbReference type="InterPro" id="IPR035651">
    <property type="entry name" value="BipA_V"/>
</dbReference>
<comment type="catalytic activity">
    <reaction evidence="2 3">
        <text>GTP + H2O = GDP + phosphate + H(+)</text>
        <dbReference type="Rhea" id="RHEA:19669"/>
        <dbReference type="ChEBI" id="CHEBI:15377"/>
        <dbReference type="ChEBI" id="CHEBI:15378"/>
        <dbReference type="ChEBI" id="CHEBI:37565"/>
        <dbReference type="ChEBI" id="CHEBI:43474"/>
        <dbReference type="ChEBI" id="CHEBI:58189"/>
    </reaction>
</comment>
<feature type="binding site" evidence="3">
    <location>
        <begin position="20"/>
        <end position="25"/>
    </location>
    <ligand>
        <name>GTP</name>
        <dbReference type="ChEBI" id="CHEBI:37565"/>
    </ligand>
</feature>
<dbReference type="GO" id="GO:0010467">
    <property type="term" value="P:gene expression"/>
    <property type="evidence" value="ECO:0007669"/>
    <property type="project" value="UniProtKB-ARBA"/>
</dbReference>
<accession>A0A2M7E971</accession>